<name>A0A9J6EGN9_RHIMP</name>
<proteinExistence type="predicted"/>
<evidence type="ECO:0000313" key="3">
    <source>
        <dbReference type="Proteomes" id="UP000821866"/>
    </source>
</evidence>
<dbReference type="GO" id="GO:0003676">
    <property type="term" value="F:nucleic acid binding"/>
    <property type="evidence" value="ECO:0007669"/>
    <property type="project" value="InterPro"/>
</dbReference>
<reference evidence="2" key="1">
    <citation type="journal article" date="2020" name="Cell">
        <title>Large-Scale Comparative Analyses of Tick Genomes Elucidate Their Genetic Diversity and Vector Capacities.</title>
        <authorList>
            <consortium name="Tick Genome and Microbiome Consortium (TIGMIC)"/>
            <person name="Jia N."/>
            <person name="Wang J."/>
            <person name="Shi W."/>
            <person name="Du L."/>
            <person name="Sun Y."/>
            <person name="Zhan W."/>
            <person name="Jiang J.F."/>
            <person name="Wang Q."/>
            <person name="Zhang B."/>
            <person name="Ji P."/>
            <person name="Bell-Sakyi L."/>
            <person name="Cui X.M."/>
            <person name="Yuan T.T."/>
            <person name="Jiang B.G."/>
            <person name="Yang W.F."/>
            <person name="Lam T.T."/>
            <person name="Chang Q.C."/>
            <person name="Ding S.J."/>
            <person name="Wang X.J."/>
            <person name="Zhu J.G."/>
            <person name="Ruan X.D."/>
            <person name="Zhao L."/>
            <person name="Wei J.T."/>
            <person name="Ye R.Z."/>
            <person name="Que T.C."/>
            <person name="Du C.H."/>
            <person name="Zhou Y.H."/>
            <person name="Cheng J.X."/>
            <person name="Dai P.F."/>
            <person name="Guo W.B."/>
            <person name="Han X.H."/>
            <person name="Huang E.J."/>
            <person name="Li L.F."/>
            <person name="Wei W."/>
            <person name="Gao Y.C."/>
            <person name="Liu J.Z."/>
            <person name="Shao H.Z."/>
            <person name="Wang X."/>
            <person name="Wang C.C."/>
            <person name="Yang T.C."/>
            <person name="Huo Q.B."/>
            <person name="Li W."/>
            <person name="Chen H.Y."/>
            <person name="Chen S.E."/>
            <person name="Zhou L.G."/>
            <person name="Ni X.B."/>
            <person name="Tian J.H."/>
            <person name="Sheng Y."/>
            <person name="Liu T."/>
            <person name="Pan Y.S."/>
            <person name="Xia L.Y."/>
            <person name="Li J."/>
            <person name="Zhao F."/>
            <person name="Cao W.C."/>
        </authorList>
    </citation>
    <scope>NUCLEOTIDE SEQUENCE</scope>
    <source>
        <strain evidence="2">Rmic-2018</strain>
    </source>
</reference>
<dbReference type="VEuPathDB" id="VectorBase:LOC119162033"/>
<dbReference type="PRINTS" id="PR00050">
    <property type="entry name" value="COLDSHOCK"/>
</dbReference>
<reference evidence="2" key="2">
    <citation type="submission" date="2021-09" db="EMBL/GenBank/DDBJ databases">
        <authorList>
            <person name="Jia N."/>
            <person name="Wang J."/>
            <person name="Shi W."/>
            <person name="Du L."/>
            <person name="Sun Y."/>
            <person name="Zhan W."/>
            <person name="Jiang J."/>
            <person name="Wang Q."/>
            <person name="Zhang B."/>
            <person name="Ji P."/>
            <person name="Sakyi L.B."/>
            <person name="Cui X."/>
            <person name="Yuan T."/>
            <person name="Jiang B."/>
            <person name="Yang W."/>
            <person name="Lam T.T.-Y."/>
            <person name="Chang Q."/>
            <person name="Ding S."/>
            <person name="Wang X."/>
            <person name="Zhu J."/>
            <person name="Ruan X."/>
            <person name="Zhao L."/>
            <person name="Wei J."/>
            <person name="Que T."/>
            <person name="Du C."/>
            <person name="Cheng J."/>
            <person name="Dai P."/>
            <person name="Han X."/>
            <person name="Huang E."/>
            <person name="Gao Y."/>
            <person name="Liu J."/>
            <person name="Shao H."/>
            <person name="Ye R."/>
            <person name="Li L."/>
            <person name="Wei W."/>
            <person name="Wang X."/>
            <person name="Wang C."/>
            <person name="Huo Q."/>
            <person name="Li W."/>
            <person name="Guo W."/>
            <person name="Chen H."/>
            <person name="Chen S."/>
            <person name="Zhou L."/>
            <person name="Zhou L."/>
            <person name="Ni X."/>
            <person name="Tian J."/>
            <person name="Zhou Y."/>
            <person name="Sheng Y."/>
            <person name="Liu T."/>
            <person name="Pan Y."/>
            <person name="Xia L."/>
            <person name="Li J."/>
            <person name="Zhao F."/>
            <person name="Cao W."/>
        </authorList>
    </citation>
    <scope>NUCLEOTIDE SEQUENCE</scope>
    <source>
        <strain evidence="2">Rmic-2018</strain>
        <tissue evidence="2">Larvae</tissue>
    </source>
</reference>
<dbReference type="InterPro" id="IPR050181">
    <property type="entry name" value="Cold_shock_domain"/>
</dbReference>
<dbReference type="InterPro" id="IPR012340">
    <property type="entry name" value="NA-bd_OB-fold"/>
</dbReference>
<keyword evidence="3" id="KW-1185">Reference proteome</keyword>
<dbReference type="InterPro" id="IPR002059">
    <property type="entry name" value="CSP_DNA-bd"/>
</dbReference>
<dbReference type="EMBL" id="JABSTU010000004">
    <property type="protein sequence ID" value="KAH8033285.1"/>
    <property type="molecule type" value="Genomic_DNA"/>
</dbReference>
<dbReference type="Pfam" id="PF00313">
    <property type="entry name" value="CSD"/>
    <property type="match status" value="1"/>
</dbReference>
<evidence type="ECO:0000259" key="1">
    <source>
        <dbReference type="PROSITE" id="PS51857"/>
    </source>
</evidence>
<dbReference type="Proteomes" id="UP000821866">
    <property type="component" value="Chromosome 2"/>
</dbReference>
<organism evidence="2 3">
    <name type="scientific">Rhipicephalus microplus</name>
    <name type="common">Cattle tick</name>
    <name type="synonym">Boophilus microplus</name>
    <dbReference type="NCBI Taxonomy" id="6941"/>
    <lineage>
        <taxon>Eukaryota</taxon>
        <taxon>Metazoa</taxon>
        <taxon>Ecdysozoa</taxon>
        <taxon>Arthropoda</taxon>
        <taxon>Chelicerata</taxon>
        <taxon>Arachnida</taxon>
        <taxon>Acari</taxon>
        <taxon>Parasitiformes</taxon>
        <taxon>Ixodida</taxon>
        <taxon>Ixodoidea</taxon>
        <taxon>Ixodidae</taxon>
        <taxon>Rhipicephalinae</taxon>
        <taxon>Rhipicephalus</taxon>
        <taxon>Boophilus</taxon>
    </lineage>
</organism>
<dbReference type="SUPFAM" id="SSF50249">
    <property type="entry name" value="Nucleic acid-binding proteins"/>
    <property type="match status" value="1"/>
</dbReference>
<evidence type="ECO:0000313" key="2">
    <source>
        <dbReference type="EMBL" id="KAH8033285.1"/>
    </source>
</evidence>
<sequence>MPRPKPIASSILPGQFTVTGGLRAVVNGARSLPKIKANLVMSEDSRTSSKKKFIVAERILGTANWFKVKNGYGFINRNDTGEDILVHHTAITRNNRQTWWRKRES</sequence>
<protein>
    <recommendedName>
        <fullName evidence="1">CSD domain-containing protein</fullName>
    </recommendedName>
</protein>
<dbReference type="Gene3D" id="2.40.50.140">
    <property type="entry name" value="Nucleic acid-binding proteins"/>
    <property type="match status" value="1"/>
</dbReference>
<dbReference type="PROSITE" id="PS51857">
    <property type="entry name" value="CSD_2"/>
    <property type="match status" value="1"/>
</dbReference>
<gene>
    <name evidence="2" type="ORF">HPB51_008768</name>
</gene>
<comment type="caution">
    <text evidence="2">The sequence shown here is derived from an EMBL/GenBank/DDBJ whole genome shotgun (WGS) entry which is preliminary data.</text>
</comment>
<accession>A0A9J6EGN9</accession>
<feature type="domain" description="CSD" evidence="1">
    <location>
        <begin position="58"/>
        <end position="105"/>
    </location>
</feature>
<dbReference type="AlphaFoldDB" id="A0A9J6EGN9"/>
<dbReference type="PANTHER" id="PTHR11544">
    <property type="entry name" value="COLD SHOCK DOMAIN CONTAINING PROTEINS"/>
    <property type="match status" value="1"/>
</dbReference>
<dbReference type="OrthoDB" id="203339at2759"/>